<dbReference type="STRING" id="6526.A0A2C9LWM6"/>
<dbReference type="AlphaFoldDB" id="A0A2C9LWM6"/>
<proteinExistence type="predicted"/>
<dbReference type="EnsemblMetazoa" id="BGLB035711-RD">
    <property type="protein sequence ID" value="BGLB035711-PD"/>
    <property type="gene ID" value="BGLB035711"/>
</dbReference>
<dbReference type="OrthoDB" id="2959108at2759"/>
<sequence>MGITGLWSLLSPIKTNVCLTECEGKILAVDLSAWIVQLQTTSSSAAVSERYLCHRGIFFKTLKLLSLGISLIFVMDGPVPPQMKRNRKTRDFFYQSSLQYKELLLAMGLPVIESVGEAEKLCADLNRKKIVDGIITDDGDVFVYGGEIVYKGVFSKQKERFAEKYQMRDITSSLKLTHRDLVVYALMNHGDLTDGVPNVGEKTFIKLMEEFKNNQVEDALERIQLWKNSQELTNLETKKLELLNMKTKHCTRCQHEGSKQLHAKQGCLCCQTAETCVEVNKKADHNSYPLCSCQQHFLERHIFPYTTEMKIRSSALQSDPYFPNQEIIKEYLENENSFDDPKTQVSWPNFPKLFDILGTIIKLTPSEIMNHILPAYIKLALCGIVPMHYAVPLGILSSCTESTEKCFQVKWKISDLDEYIAVEDKCYVLSIPKHMFMQRYPDMAKTFTNPNELKRKHDPPANQRKISEFFKAKK</sequence>
<evidence type="ECO:0000259" key="3">
    <source>
        <dbReference type="SMART" id="SM00484"/>
    </source>
</evidence>
<feature type="domain" description="XPG N-terminal" evidence="4">
    <location>
        <begin position="1"/>
        <end position="100"/>
    </location>
</feature>
<dbReference type="KEGG" id="bgt:106079906"/>
<dbReference type="InterPro" id="IPR036279">
    <property type="entry name" value="5-3_exonuclease_C_sf"/>
</dbReference>
<keyword evidence="2" id="KW-0378">Hydrolase</keyword>
<evidence type="ECO:0000313" key="5">
    <source>
        <dbReference type="EnsemblMetazoa" id="BGLB035711-PC"/>
    </source>
</evidence>
<evidence type="ECO:0000256" key="2">
    <source>
        <dbReference type="ARBA" id="ARBA00022801"/>
    </source>
</evidence>
<dbReference type="EnsemblMetazoa" id="BGLB035711-RC">
    <property type="protein sequence ID" value="BGLB035711-PC"/>
    <property type="gene ID" value="BGLB035711"/>
</dbReference>
<dbReference type="InterPro" id="IPR006084">
    <property type="entry name" value="XPG/Rad2"/>
</dbReference>
<dbReference type="PANTHER" id="PTHR11081:SF70">
    <property type="entry name" value="FLAP ENDONUCLEASE GEN HOMOLOG 1"/>
    <property type="match status" value="1"/>
</dbReference>
<dbReference type="RefSeq" id="XP_013096619.2">
    <property type="nucleotide sequence ID" value="XM_013241165.2"/>
</dbReference>
<evidence type="ECO:0000256" key="1">
    <source>
        <dbReference type="ARBA" id="ARBA00022722"/>
    </source>
</evidence>
<dbReference type="SMART" id="SM00484">
    <property type="entry name" value="XPGI"/>
    <property type="match status" value="1"/>
</dbReference>
<protein>
    <recommendedName>
        <fullName evidence="7">XPG-I domain-containing protein</fullName>
    </recommendedName>
</protein>
<dbReference type="EnsemblMetazoa" id="BGLB035711-RA">
    <property type="protein sequence ID" value="BGLB035711-PA"/>
    <property type="gene ID" value="BGLB035711"/>
</dbReference>
<dbReference type="SMART" id="SM00485">
    <property type="entry name" value="XPGN"/>
    <property type="match status" value="1"/>
</dbReference>
<dbReference type="VEuPathDB" id="VectorBase:BGLB035711"/>
<evidence type="ECO:0000259" key="4">
    <source>
        <dbReference type="SMART" id="SM00485"/>
    </source>
</evidence>
<dbReference type="Proteomes" id="UP000076420">
    <property type="component" value="Unassembled WGS sequence"/>
</dbReference>
<feature type="domain" description="XPG-I" evidence="3">
    <location>
        <begin position="105"/>
        <end position="176"/>
    </location>
</feature>
<dbReference type="Pfam" id="PF00752">
    <property type="entry name" value="XPG_N"/>
    <property type="match status" value="1"/>
</dbReference>
<dbReference type="InterPro" id="IPR029060">
    <property type="entry name" value="PIN-like_dom_sf"/>
</dbReference>
<reference evidence="5" key="1">
    <citation type="submission" date="2020-05" db="UniProtKB">
        <authorList>
            <consortium name="EnsemblMetazoa"/>
        </authorList>
    </citation>
    <scope>IDENTIFICATION</scope>
    <source>
        <strain evidence="5">BB02</strain>
    </source>
</reference>
<dbReference type="RefSeq" id="XP_013096620.2">
    <property type="nucleotide sequence ID" value="XM_013241166.2"/>
</dbReference>
<accession>A0A2C9LWM6</accession>
<dbReference type="RefSeq" id="XP_013096622.2">
    <property type="nucleotide sequence ID" value="XM_013241168.2"/>
</dbReference>
<dbReference type="VEuPathDB" id="VectorBase:BGLAX_027409"/>
<gene>
    <name evidence="5" type="primary">106079906</name>
</gene>
<dbReference type="Pfam" id="PF00867">
    <property type="entry name" value="XPG_I"/>
    <property type="match status" value="1"/>
</dbReference>
<evidence type="ECO:0000313" key="6">
    <source>
        <dbReference type="Proteomes" id="UP000076420"/>
    </source>
</evidence>
<dbReference type="InterPro" id="IPR006086">
    <property type="entry name" value="XPG-I_dom"/>
</dbReference>
<dbReference type="PANTHER" id="PTHR11081">
    <property type="entry name" value="FLAP ENDONUCLEASE FAMILY MEMBER"/>
    <property type="match status" value="1"/>
</dbReference>
<organism evidence="5 6">
    <name type="scientific">Biomphalaria glabrata</name>
    <name type="common">Bloodfluke planorb</name>
    <name type="synonym">Freshwater snail</name>
    <dbReference type="NCBI Taxonomy" id="6526"/>
    <lineage>
        <taxon>Eukaryota</taxon>
        <taxon>Metazoa</taxon>
        <taxon>Spiralia</taxon>
        <taxon>Lophotrochozoa</taxon>
        <taxon>Mollusca</taxon>
        <taxon>Gastropoda</taxon>
        <taxon>Heterobranchia</taxon>
        <taxon>Euthyneura</taxon>
        <taxon>Panpulmonata</taxon>
        <taxon>Hygrophila</taxon>
        <taxon>Lymnaeoidea</taxon>
        <taxon>Planorbidae</taxon>
        <taxon>Biomphalaria</taxon>
    </lineage>
</organism>
<name>A0A2C9LWM6_BIOGL</name>
<dbReference type="SUPFAM" id="SSF88723">
    <property type="entry name" value="PIN domain-like"/>
    <property type="match status" value="1"/>
</dbReference>
<dbReference type="EnsemblMetazoa" id="BGLB035711-RB">
    <property type="protein sequence ID" value="BGLB035711-PB"/>
    <property type="gene ID" value="BGLB035711"/>
</dbReference>
<dbReference type="GO" id="GO:0017108">
    <property type="term" value="F:5'-flap endonuclease activity"/>
    <property type="evidence" value="ECO:0007669"/>
    <property type="project" value="TreeGrafter"/>
</dbReference>
<dbReference type="SUPFAM" id="SSF47807">
    <property type="entry name" value="5' to 3' exonuclease, C-terminal subdomain"/>
    <property type="match status" value="1"/>
</dbReference>
<dbReference type="Gene3D" id="3.40.50.1010">
    <property type="entry name" value="5'-nuclease"/>
    <property type="match status" value="2"/>
</dbReference>
<keyword evidence="1" id="KW-0540">Nuclease</keyword>
<evidence type="ECO:0008006" key="7">
    <source>
        <dbReference type="Google" id="ProtNLM"/>
    </source>
</evidence>
<dbReference type="InterPro" id="IPR006085">
    <property type="entry name" value="XPG_DNA_repair_N"/>
</dbReference>
<dbReference type="PRINTS" id="PR00853">
    <property type="entry name" value="XPGRADSUPER"/>
</dbReference>